<name>A0A9P8QS53_9HYPO</name>
<comment type="caution">
    <text evidence="1">The sequence shown here is derived from an EMBL/GenBank/DDBJ whole genome shotgun (WGS) entry which is preliminary data.</text>
</comment>
<dbReference type="EMBL" id="JAIWOZ010000002">
    <property type="protein sequence ID" value="KAH6608745.1"/>
    <property type="molecule type" value="Genomic_DNA"/>
</dbReference>
<dbReference type="OrthoDB" id="3830579at2759"/>
<sequence length="209" mass="22247">MPELVQVSTVSFKDAATSPPQSFLDGLRALASTPGLIAIYFGQHLEDATKFTWAARWTAQSAVDDFHASPGFASWAALSAAAVASHAIAASATYTGDAAVPLESPCTEFFCSFGADDDFLEKRLDPFVKIVSDANLPGLVGGITGEFIPVTHVGVDEPESKIVLLILGWNSLDDHKSQTGSGTVIGDNVHLVREGRKSSRMFHVNLEKL</sequence>
<dbReference type="InterPro" id="IPR011008">
    <property type="entry name" value="Dimeric_a/b-barrel"/>
</dbReference>
<dbReference type="SUPFAM" id="SSF54909">
    <property type="entry name" value="Dimeric alpha+beta barrel"/>
    <property type="match status" value="1"/>
</dbReference>
<dbReference type="AlphaFoldDB" id="A0A9P8QS53"/>
<organism evidence="1 2">
    <name type="scientific">Trichoderma cornu-damae</name>
    <dbReference type="NCBI Taxonomy" id="654480"/>
    <lineage>
        <taxon>Eukaryota</taxon>
        <taxon>Fungi</taxon>
        <taxon>Dikarya</taxon>
        <taxon>Ascomycota</taxon>
        <taxon>Pezizomycotina</taxon>
        <taxon>Sordariomycetes</taxon>
        <taxon>Hypocreomycetidae</taxon>
        <taxon>Hypocreales</taxon>
        <taxon>Hypocreaceae</taxon>
        <taxon>Trichoderma</taxon>
    </lineage>
</organism>
<keyword evidence="2" id="KW-1185">Reference proteome</keyword>
<evidence type="ECO:0000313" key="2">
    <source>
        <dbReference type="Proteomes" id="UP000827724"/>
    </source>
</evidence>
<evidence type="ECO:0000313" key="1">
    <source>
        <dbReference type="EMBL" id="KAH6608745.1"/>
    </source>
</evidence>
<dbReference type="Proteomes" id="UP000827724">
    <property type="component" value="Unassembled WGS sequence"/>
</dbReference>
<protein>
    <recommendedName>
        <fullName evidence="3">ABM domain-containing protein</fullName>
    </recommendedName>
</protein>
<reference evidence="1" key="1">
    <citation type="submission" date="2021-08" db="EMBL/GenBank/DDBJ databases">
        <title>Chromosome-Level Trichoderma cornu-damae using Hi-C Data.</title>
        <authorList>
            <person name="Kim C.S."/>
        </authorList>
    </citation>
    <scope>NUCLEOTIDE SEQUENCE</scope>
    <source>
        <strain evidence="1">KA19-0412C</strain>
    </source>
</reference>
<dbReference type="Gene3D" id="3.30.70.100">
    <property type="match status" value="1"/>
</dbReference>
<accession>A0A9P8QS53</accession>
<gene>
    <name evidence="1" type="ORF">Trco_002091</name>
</gene>
<proteinExistence type="predicted"/>
<evidence type="ECO:0008006" key="3">
    <source>
        <dbReference type="Google" id="ProtNLM"/>
    </source>
</evidence>